<proteinExistence type="predicted"/>
<dbReference type="AlphaFoldDB" id="A0A1G9WTH5"/>
<keyword evidence="3" id="KW-1185">Reference proteome</keyword>
<name>A0A1G9WTH5_9FIRM</name>
<dbReference type="Proteomes" id="UP000214880">
    <property type="component" value="Unassembled WGS sequence"/>
</dbReference>
<accession>A0A1G9WTH5</accession>
<sequence>MWEQLVGVLANMLTLYQELLAISKQKNAVLVKARTQELETLTKQEELLIIRIGKLDHAREKLLQEITAANRLPGEALPMSRLVALAEADIAEQLNELWRKLSSITAELAKVNEVNTKLIDQALFFINYNINLLTQSATSPTYAAQGQQGQAAPARKVIDRKV</sequence>
<protein>
    <submittedName>
        <fullName evidence="2">Flagellar biosynthesis/type III secretory pathway chaperone</fullName>
    </submittedName>
</protein>
<dbReference type="InterPro" id="IPR036679">
    <property type="entry name" value="FlgN-like_sf"/>
</dbReference>
<keyword evidence="1" id="KW-1005">Bacterial flagellum biogenesis</keyword>
<keyword evidence="2" id="KW-0969">Cilium</keyword>
<keyword evidence="2" id="KW-0966">Cell projection</keyword>
<keyword evidence="2" id="KW-0282">Flagellum</keyword>
<gene>
    <name evidence="2" type="ORF">SAMN04488502_10885</name>
</gene>
<evidence type="ECO:0000313" key="2">
    <source>
        <dbReference type="EMBL" id="SDM87800.1"/>
    </source>
</evidence>
<evidence type="ECO:0000256" key="1">
    <source>
        <dbReference type="ARBA" id="ARBA00022795"/>
    </source>
</evidence>
<reference evidence="2 3" key="1">
    <citation type="submission" date="2016-10" db="EMBL/GenBank/DDBJ databases">
        <authorList>
            <person name="de Groot N.N."/>
        </authorList>
    </citation>
    <scope>NUCLEOTIDE SEQUENCE [LARGE SCALE GENOMIC DNA]</scope>
    <source>
        <strain evidence="2 3">DSM 1736</strain>
    </source>
</reference>
<evidence type="ECO:0000313" key="3">
    <source>
        <dbReference type="Proteomes" id="UP000214880"/>
    </source>
</evidence>
<dbReference type="EMBL" id="FNHB01000008">
    <property type="protein sequence ID" value="SDM87800.1"/>
    <property type="molecule type" value="Genomic_DNA"/>
</dbReference>
<dbReference type="SUPFAM" id="SSF140566">
    <property type="entry name" value="FlgN-like"/>
    <property type="match status" value="1"/>
</dbReference>
<dbReference type="Gene3D" id="1.20.58.300">
    <property type="entry name" value="FlgN-like"/>
    <property type="match status" value="1"/>
</dbReference>
<dbReference type="GO" id="GO:0044780">
    <property type="term" value="P:bacterial-type flagellum assembly"/>
    <property type="evidence" value="ECO:0007669"/>
    <property type="project" value="InterPro"/>
</dbReference>
<dbReference type="STRING" id="146817.SAMN04488502_10885"/>
<dbReference type="InterPro" id="IPR007809">
    <property type="entry name" value="FlgN-like"/>
</dbReference>
<dbReference type="RefSeq" id="WP_092074305.1">
    <property type="nucleotide sequence ID" value="NZ_FNHB01000008.1"/>
</dbReference>
<organism evidence="2 3">
    <name type="scientific">Dendrosporobacter quercicolus</name>
    <dbReference type="NCBI Taxonomy" id="146817"/>
    <lineage>
        <taxon>Bacteria</taxon>
        <taxon>Bacillati</taxon>
        <taxon>Bacillota</taxon>
        <taxon>Negativicutes</taxon>
        <taxon>Selenomonadales</taxon>
        <taxon>Sporomusaceae</taxon>
        <taxon>Dendrosporobacter</taxon>
    </lineage>
</organism>
<dbReference type="Pfam" id="PF05130">
    <property type="entry name" value="FlgN"/>
    <property type="match status" value="1"/>
</dbReference>
<dbReference type="OrthoDB" id="2660802at2"/>